<dbReference type="InterPro" id="IPR009057">
    <property type="entry name" value="Homeodomain-like_sf"/>
</dbReference>
<dbReference type="InterPro" id="IPR050109">
    <property type="entry name" value="HTH-type_TetR-like_transc_reg"/>
</dbReference>
<keyword evidence="8" id="KW-1185">Reference proteome</keyword>
<evidence type="ECO:0000313" key="8">
    <source>
        <dbReference type="Proteomes" id="UP000640052"/>
    </source>
</evidence>
<dbReference type="PRINTS" id="PR00455">
    <property type="entry name" value="HTHTETR"/>
</dbReference>
<evidence type="ECO:0000256" key="3">
    <source>
        <dbReference type="ARBA" id="ARBA00023163"/>
    </source>
</evidence>
<feature type="compositionally biased region" description="Polar residues" evidence="5">
    <location>
        <begin position="1"/>
        <end position="10"/>
    </location>
</feature>
<name>A0A919QI56_9ACTN</name>
<dbReference type="Proteomes" id="UP000640052">
    <property type="component" value="Unassembled WGS sequence"/>
</dbReference>
<evidence type="ECO:0000256" key="5">
    <source>
        <dbReference type="SAM" id="MobiDB-lite"/>
    </source>
</evidence>
<dbReference type="EMBL" id="BOOA01000081">
    <property type="protein sequence ID" value="GIH28449.1"/>
    <property type="molecule type" value="Genomic_DNA"/>
</dbReference>
<dbReference type="SUPFAM" id="SSF46689">
    <property type="entry name" value="Homeodomain-like"/>
    <property type="match status" value="1"/>
</dbReference>
<protein>
    <submittedName>
        <fullName evidence="7">TetR family transcriptional regulator</fullName>
    </submittedName>
</protein>
<evidence type="ECO:0000313" key="7">
    <source>
        <dbReference type="EMBL" id="GIH28449.1"/>
    </source>
</evidence>
<feature type="domain" description="HTH tetR-type" evidence="6">
    <location>
        <begin position="23"/>
        <end position="83"/>
    </location>
</feature>
<dbReference type="InterPro" id="IPR001647">
    <property type="entry name" value="HTH_TetR"/>
</dbReference>
<reference evidence="7" key="1">
    <citation type="submission" date="2021-01" db="EMBL/GenBank/DDBJ databases">
        <title>Whole genome shotgun sequence of Acrocarpospora phusangensis NBRC 108782.</title>
        <authorList>
            <person name="Komaki H."/>
            <person name="Tamura T."/>
        </authorList>
    </citation>
    <scope>NUCLEOTIDE SEQUENCE</scope>
    <source>
        <strain evidence="7">NBRC 108782</strain>
    </source>
</reference>
<evidence type="ECO:0000256" key="2">
    <source>
        <dbReference type="ARBA" id="ARBA00023125"/>
    </source>
</evidence>
<dbReference type="Gene3D" id="1.10.357.10">
    <property type="entry name" value="Tetracycline Repressor, domain 2"/>
    <property type="match status" value="1"/>
</dbReference>
<dbReference type="SUPFAM" id="SSF48498">
    <property type="entry name" value="Tetracyclin repressor-like, C-terminal domain"/>
    <property type="match status" value="1"/>
</dbReference>
<sequence>MANEHSGTSGEQRESKARRRDAAATRAAILASAIAAFARHGYDGIGVREIAQDAGVTAMLVNRYFGSKEQLFAEAVDTSFAPRTVIPEDPPALARELARRLVARTAPGAETLDPFLLMLRSAANPRAAEIITQGIERHAGRALANLLDGDAAAQRAMLANALIAGVWLFRTVLGVDALARADPAELTVRIERMLAAVLNVPGEEA</sequence>
<organism evidence="7 8">
    <name type="scientific">Acrocarpospora phusangensis</name>
    <dbReference type="NCBI Taxonomy" id="1070424"/>
    <lineage>
        <taxon>Bacteria</taxon>
        <taxon>Bacillati</taxon>
        <taxon>Actinomycetota</taxon>
        <taxon>Actinomycetes</taxon>
        <taxon>Streptosporangiales</taxon>
        <taxon>Streptosporangiaceae</taxon>
        <taxon>Acrocarpospora</taxon>
    </lineage>
</organism>
<keyword evidence="3" id="KW-0804">Transcription</keyword>
<keyword evidence="1" id="KW-0805">Transcription regulation</keyword>
<dbReference type="GO" id="GO:0000976">
    <property type="term" value="F:transcription cis-regulatory region binding"/>
    <property type="evidence" value="ECO:0007669"/>
    <property type="project" value="TreeGrafter"/>
</dbReference>
<dbReference type="PANTHER" id="PTHR30055:SF234">
    <property type="entry name" value="HTH-TYPE TRANSCRIPTIONAL REGULATOR BETI"/>
    <property type="match status" value="1"/>
</dbReference>
<keyword evidence="2 4" id="KW-0238">DNA-binding</keyword>
<proteinExistence type="predicted"/>
<comment type="caution">
    <text evidence="7">The sequence shown here is derived from an EMBL/GenBank/DDBJ whole genome shotgun (WGS) entry which is preliminary data.</text>
</comment>
<dbReference type="GO" id="GO:0003700">
    <property type="term" value="F:DNA-binding transcription factor activity"/>
    <property type="evidence" value="ECO:0007669"/>
    <property type="project" value="TreeGrafter"/>
</dbReference>
<dbReference type="PROSITE" id="PS50977">
    <property type="entry name" value="HTH_TETR_2"/>
    <property type="match status" value="1"/>
</dbReference>
<dbReference type="Pfam" id="PF00440">
    <property type="entry name" value="TetR_N"/>
    <property type="match status" value="1"/>
</dbReference>
<accession>A0A919QI56</accession>
<dbReference type="Pfam" id="PF17920">
    <property type="entry name" value="TetR_C_16"/>
    <property type="match status" value="1"/>
</dbReference>
<feature type="DNA-binding region" description="H-T-H motif" evidence="4">
    <location>
        <begin position="46"/>
        <end position="65"/>
    </location>
</feature>
<evidence type="ECO:0000259" key="6">
    <source>
        <dbReference type="PROSITE" id="PS50977"/>
    </source>
</evidence>
<dbReference type="InterPro" id="IPR041678">
    <property type="entry name" value="TetR_C_16"/>
</dbReference>
<evidence type="ECO:0000256" key="1">
    <source>
        <dbReference type="ARBA" id="ARBA00023015"/>
    </source>
</evidence>
<dbReference type="AlphaFoldDB" id="A0A919QI56"/>
<dbReference type="InterPro" id="IPR036271">
    <property type="entry name" value="Tet_transcr_reg_TetR-rel_C_sf"/>
</dbReference>
<feature type="compositionally biased region" description="Basic and acidic residues" evidence="5">
    <location>
        <begin position="11"/>
        <end position="21"/>
    </location>
</feature>
<evidence type="ECO:0000256" key="4">
    <source>
        <dbReference type="PROSITE-ProRule" id="PRU00335"/>
    </source>
</evidence>
<gene>
    <name evidence="7" type="ORF">Aph01nite_67590</name>
</gene>
<dbReference type="PANTHER" id="PTHR30055">
    <property type="entry name" value="HTH-TYPE TRANSCRIPTIONAL REGULATOR RUTR"/>
    <property type="match status" value="1"/>
</dbReference>
<dbReference type="RefSeq" id="WP_204045061.1">
    <property type="nucleotide sequence ID" value="NZ_BOOA01000081.1"/>
</dbReference>
<feature type="region of interest" description="Disordered" evidence="5">
    <location>
        <begin position="1"/>
        <end position="21"/>
    </location>
</feature>